<dbReference type="GO" id="GO:0032259">
    <property type="term" value="P:methylation"/>
    <property type="evidence" value="ECO:0007669"/>
    <property type="project" value="UniProtKB-KW"/>
</dbReference>
<reference evidence="3" key="1">
    <citation type="submission" date="2016-10" db="EMBL/GenBank/DDBJ databases">
        <authorList>
            <person name="Varghese N."/>
            <person name="Submissions S."/>
        </authorList>
    </citation>
    <scope>NUCLEOTIDE SEQUENCE [LARGE SCALE GENOMIC DNA]</scope>
    <source>
        <strain evidence="3">Gh-105</strain>
    </source>
</reference>
<dbReference type="InterPro" id="IPR029063">
    <property type="entry name" value="SAM-dependent_MTases_sf"/>
</dbReference>
<proteinExistence type="predicted"/>
<keyword evidence="2" id="KW-0808">Transferase</keyword>
<dbReference type="GO" id="GO:0008168">
    <property type="term" value="F:methyltransferase activity"/>
    <property type="evidence" value="ECO:0007669"/>
    <property type="project" value="UniProtKB-KW"/>
</dbReference>
<evidence type="ECO:0000313" key="3">
    <source>
        <dbReference type="Proteomes" id="UP000199229"/>
    </source>
</evidence>
<dbReference type="Pfam" id="PF05050">
    <property type="entry name" value="Methyltransf_21"/>
    <property type="match status" value="1"/>
</dbReference>
<dbReference type="SUPFAM" id="SSF53335">
    <property type="entry name" value="S-adenosyl-L-methionine-dependent methyltransferases"/>
    <property type="match status" value="1"/>
</dbReference>
<dbReference type="OrthoDB" id="7542440at2"/>
<sequence>MKDIQPYGAYAPTGLVARITARTSRLPYRNWAARRLALFLRRIGIGLLRGRPLDVERYGARMRLYPYNNNCEKKVLFTPQFFDPEERDLLRARLEPGCTFLDIGANIGAYALFVAAFAGPRARILAVEPQPDVFDRLTYNIAQNPFGTVKAVACAVADKAGELTLFVDPRNRGESSLKIVGTNEGGQIRVPAVTLLDLARSEGITRIDAIKLDVEGAEDLILEPFFRNAPAALHPRLLLVENGTAQWQIDLPALLDSQGYRLLARTRLNLVFERAA</sequence>
<protein>
    <submittedName>
        <fullName evidence="2">Methyltransferase, FkbM family</fullName>
    </submittedName>
</protein>
<dbReference type="Gene3D" id="3.40.50.150">
    <property type="entry name" value="Vaccinia Virus protein VP39"/>
    <property type="match status" value="1"/>
</dbReference>
<keyword evidence="3" id="KW-1185">Reference proteome</keyword>
<keyword evidence="2" id="KW-0489">Methyltransferase</keyword>
<accession>A0A1I2UJI6</accession>
<dbReference type="PANTHER" id="PTHR34203:SF15">
    <property type="entry name" value="SLL1173 PROTEIN"/>
    <property type="match status" value="1"/>
</dbReference>
<organism evidence="2 3">
    <name type="scientific">Methylobacterium gossipiicola</name>
    <dbReference type="NCBI Taxonomy" id="582675"/>
    <lineage>
        <taxon>Bacteria</taxon>
        <taxon>Pseudomonadati</taxon>
        <taxon>Pseudomonadota</taxon>
        <taxon>Alphaproteobacteria</taxon>
        <taxon>Hyphomicrobiales</taxon>
        <taxon>Methylobacteriaceae</taxon>
        <taxon>Methylobacterium</taxon>
    </lineage>
</organism>
<dbReference type="AlphaFoldDB" id="A0A1I2UJI6"/>
<evidence type="ECO:0000259" key="1">
    <source>
        <dbReference type="Pfam" id="PF05050"/>
    </source>
</evidence>
<dbReference type="Proteomes" id="UP000199229">
    <property type="component" value="Unassembled WGS sequence"/>
</dbReference>
<name>A0A1I2UJI6_9HYPH</name>
<dbReference type="InterPro" id="IPR006342">
    <property type="entry name" value="FkbM_mtfrase"/>
</dbReference>
<dbReference type="STRING" id="582675.SAMN05192565_11044"/>
<gene>
    <name evidence="2" type="ORF">SAMN05192565_11044</name>
</gene>
<dbReference type="PANTHER" id="PTHR34203">
    <property type="entry name" value="METHYLTRANSFERASE, FKBM FAMILY PROTEIN"/>
    <property type="match status" value="1"/>
</dbReference>
<feature type="domain" description="Methyltransferase FkbM" evidence="1">
    <location>
        <begin position="102"/>
        <end position="261"/>
    </location>
</feature>
<dbReference type="InterPro" id="IPR052514">
    <property type="entry name" value="SAM-dependent_MTase"/>
</dbReference>
<dbReference type="RefSeq" id="WP_091971722.1">
    <property type="nucleotide sequence ID" value="NZ_FOPM01000010.1"/>
</dbReference>
<dbReference type="NCBIfam" id="TIGR01444">
    <property type="entry name" value="fkbM_fam"/>
    <property type="match status" value="1"/>
</dbReference>
<dbReference type="EMBL" id="FOPM01000010">
    <property type="protein sequence ID" value="SFG75817.1"/>
    <property type="molecule type" value="Genomic_DNA"/>
</dbReference>
<evidence type="ECO:0000313" key="2">
    <source>
        <dbReference type="EMBL" id="SFG75817.1"/>
    </source>
</evidence>